<reference evidence="1 2" key="1">
    <citation type="submission" date="2015-05" db="EMBL/GenBank/DDBJ databases">
        <authorList>
            <person name="Wang D.B."/>
            <person name="Wang M."/>
        </authorList>
    </citation>
    <scope>NUCLEOTIDE SEQUENCE [LARGE SCALE GENOMIC DNA]</scope>
    <source>
        <strain evidence="1">VL1</strain>
    </source>
</reference>
<dbReference type="EMBL" id="CVQH01024396">
    <property type="protein sequence ID" value="CRK36836.1"/>
    <property type="molecule type" value="Genomic_DNA"/>
</dbReference>
<keyword evidence="2" id="KW-1185">Reference proteome</keyword>
<accession>A0A0G4MRI4</accession>
<protein>
    <submittedName>
        <fullName evidence="1">Uncharacterized protein</fullName>
    </submittedName>
</protein>
<evidence type="ECO:0000313" key="2">
    <source>
        <dbReference type="Proteomes" id="UP000044602"/>
    </source>
</evidence>
<proteinExistence type="predicted"/>
<dbReference type="AlphaFoldDB" id="A0A0G4MRI4"/>
<feature type="non-terminal residue" evidence="1">
    <location>
        <position position="1"/>
    </location>
</feature>
<evidence type="ECO:0000313" key="1">
    <source>
        <dbReference type="EMBL" id="CRK36836.1"/>
    </source>
</evidence>
<name>A0A0G4MRI4_VERLO</name>
<dbReference type="Proteomes" id="UP000044602">
    <property type="component" value="Unassembled WGS sequence"/>
</dbReference>
<gene>
    <name evidence="1" type="ORF">BN1708_020132</name>
</gene>
<organism evidence="1 2">
    <name type="scientific">Verticillium longisporum</name>
    <name type="common">Verticillium dahliae var. longisporum</name>
    <dbReference type="NCBI Taxonomy" id="100787"/>
    <lineage>
        <taxon>Eukaryota</taxon>
        <taxon>Fungi</taxon>
        <taxon>Dikarya</taxon>
        <taxon>Ascomycota</taxon>
        <taxon>Pezizomycotina</taxon>
        <taxon>Sordariomycetes</taxon>
        <taxon>Hypocreomycetidae</taxon>
        <taxon>Glomerellales</taxon>
        <taxon>Plectosphaerellaceae</taxon>
        <taxon>Verticillium</taxon>
    </lineage>
</organism>
<sequence>DAQGQCWYRHGQLTLHVVRQCQGPHEDVARSRCRDGLHPAQRCQGRD</sequence>